<dbReference type="Proteomes" id="UP000294664">
    <property type="component" value="Unassembled WGS sequence"/>
</dbReference>
<feature type="transmembrane region" description="Helical" evidence="9">
    <location>
        <begin position="336"/>
        <end position="356"/>
    </location>
</feature>
<evidence type="ECO:0000256" key="3">
    <source>
        <dbReference type="ARBA" id="ARBA00004991"/>
    </source>
</evidence>
<evidence type="ECO:0000313" key="11">
    <source>
        <dbReference type="Proteomes" id="UP000294664"/>
    </source>
</evidence>
<proteinExistence type="predicted"/>
<keyword evidence="6 9" id="KW-0812">Transmembrane</keyword>
<accession>A0A4R3LZ84</accession>
<feature type="transmembrane region" description="Helical" evidence="9">
    <location>
        <begin position="276"/>
        <end position="299"/>
    </location>
</feature>
<dbReference type="InterPro" id="IPR029044">
    <property type="entry name" value="Nucleotide-diphossugar_trans"/>
</dbReference>
<dbReference type="PANTHER" id="PTHR12726">
    <property type="entry name" value="CERAMIDE GLUCOSYLTRANSFERASE"/>
    <property type="match status" value="1"/>
</dbReference>
<keyword evidence="8 9" id="KW-0472">Membrane</keyword>
<evidence type="ECO:0000256" key="6">
    <source>
        <dbReference type="ARBA" id="ARBA00022692"/>
    </source>
</evidence>
<reference evidence="10 11" key="1">
    <citation type="submission" date="2019-03" db="EMBL/GenBank/DDBJ databases">
        <title>Genomic Encyclopedia of Type Strains, Phase IV (KMG-IV): sequencing the most valuable type-strain genomes for metagenomic binning, comparative biology and taxonomic classification.</title>
        <authorList>
            <person name="Goeker M."/>
        </authorList>
    </citation>
    <scope>NUCLEOTIDE SEQUENCE [LARGE SCALE GENOMIC DNA]</scope>
    <source>
        <strain evidence="10 11">DSM 9035</strain>
    </source>
</reference>
<dbReference type="InterPro" id="IPR025993">
    <property type="entry name" value="Ceramide_glucosylTrfase"/>
</dbReference>
<evidence type="ECO:0000256" key="9">
    <source>
        <dbReference type="SAM" id="Phobius"/>
    </source>
</evidence>
<name>A0A4R3LZ84_9HYPH</name>
<keyword evidence="11" id="KW-1185">Reference proteome</keyword>
<evidence type="ECO:0000256" key="2">
    <source>
        <dbReference type="ARBA" id="ARBA00004760"/>
    </source>
</evidence>
<organism evidence="10 11">
    <name type="scientific">Aquabacter spiritensis</name>
    <dbReference type="NCBI Taxonomy" id="933073"/>
    <lineage>
        <taxon>Bacteria</taxon>
        <taxon>Pseudomonadati</taxon>
        <taxon>Pseudomonadota</taxon>
        <taxon>Alphaproteobacteria</taxon>
        <taxon>Hyphomicrobiales</taxon>
        <taxon>Xanthobacteraceae</taxon>
        <taxon>Aquabacter</taxon>
    </lineage>
</organism>
<sequence length="379" mass="40470">MDVTGGIAAGLLALLLLLHLGTALATLRRVRSAPAFPADAPAEPVTLVIPVVGLTPFETRSALSALDLTGTNAEILYCAFAPEDPAAAQIRAALAARPDCTARLLTGRTRVSDNPKMDAVEQGLAAATADLVVMIDGNVEVPPDLIARLLAVWDGRTGLVSSPPLGTRPAGFWAEVECALLNSCFARWQLAGDELGGGFAHGKLLAFRRSFLDAHGGIEGFYRETAEDAAITKLVRSAGLGVRLCRRPIAQPLGPRGAIEVWNRTLRWALVRRRTYPLVFAAEVFLPVFAALAAALVAAESLSWPLLPAGLGLLALWYGTETALAAAAGWPAGWRYPFACAVRDVMMAAIWILAWFRRRYVWRGQAVEVRSDRDNSGSA</sequence>
<comment type="subcellular location">
    <subcellularLocation>
        <location evidence="1">Membrane</location>
        <topology evidence="1">Multi-pass membrane protein</topology>
    </subcellularLocation>
</comment>
<dbReference type="GO" id="GO:0016020">
    <property type="term" value="C:membrane"/>
    <property type="evidence" value="ECO:0007669"/>
    <property type="project" value="UniProtKB-SubCell"/>
</dbReference>
<dbReference type="SUPFAM" id="SSF53448">
    <property type="entry name" value="Nucleotide-diphospho-sugar transferases"/>
    <property type="match status" value="1"/>
</dbReference>
<dbReference type="PANTHER" id="PTHR12726:SF0">
    <property type="entry name" value="CERAMIDE GLUCOSYLTRANSFERASE"/>
    <property type="match status" value="1"/>
</dbReference>
<protein>
    <submittedName>
        <fullName evidence="10">Ceramide glucosyltransferase</fullName>
    </submittedName>
</protein>
<keyword evidence="4" id="KW-0328">Glycosyltransferase</keyword>
<evidence type="ECO:0000256" key="5">
    <source>
        <dbReference type="ARBA" id="ARBA00022679"/>
    </source>
</evidence>
<dbReference type="AlphaFoldDB" id="A0A4R3LZ84"/>
<dbReference type="GO" id="GO:0008120">
    <property type="term" value="F:ceramide glucosyltransferase activity"/>
    <property type="evidence" value="ECO:0007669"/>
    <property type="project" value="TreeGrafter"/>
</dbReference>
<keyword evidence="5 10" id="KW-0808">Transferase</keyword>
<dbReference type="RefSeq" id="WP_132030937.1">
    <property type="nucleotide sequence ID" value="NZ_SMAI01000004.1"/>
</dbReference>
<comment type="caution">
    <text evidence="10">The sequence shown here is derived from an EMBL/GenBank/DDBJ whole genome shotgun (WGS) entry which is preliminary data.</text>
</comment>
<keyword evidence="7 9" id="KW-1133">Transmembrane helix</keyword>
<gene>
    <name evidence="10" type="ORF">EDC64_104153</name>
</gene>
<dbReference type="EMBL" id="SMAI01000004">
    <property type="protein sequence ID" value="TCT05596.1"/>
    <property type="molecule type" value="Genomic_DNA"/>
</dbReference>
<evidence type="ECO:0000256" key="7">
    <source>
        <dbReference type="ARBA" id="ARBA00022989"/>
    </source>
</evidence>
<comment type="pathway">
    <text evidence="2">Lipid metabolism; sphingolipid metabolism.</text>
</comment>
<dbReference type="OrthoDB" id="9814255at2"/>
<evidence type="ECO:0000313" key="10">
    <source>
        <dbReference type="EMBL" id="TCT05596.1"/>
    </source>
</evidence>
<comment type="pathway">
    <text evidence="3">Sphingolipid metabolism.</text>
</comment>
<dbReference type="Pfam" id="PF13506">
    <property type="entry name" value="Glyco_transf_21"/>
    <property type="match status" value="1"/>
</dbReference>
<evidence type="ECO:0000256" key="8">
    <source>
        <dbReference type="ARBA" id="ARBA00023136"/>
    </source>
</evidence>
<evidence type="ECO:0000256" key="1">
    <source>
        <dbReference type="ARBA" id="ARBA00004141"/>
    </source>
</evidence>
<dbReference type="Gene3D" id="3.90.550.10">
    <property type="entry name" value="Spore Coat Polysaccharide Biosynthesis Protein SpsA, Chain A"/>
    <property type="match status" value="1"/>
</dbReference>
<evidence type="ECO:0000256" key="4">
    <source>
        <dbReference type="ARBA" id="ARBA00022676"/>
    </source>
</evidence>
<dbReference type="GO" id="GO:0006679">
    <property type="term" value="P:glucosylceramide biosynthetic process"/>
    <property type="evidence" value="ECO:0007669"/>
    <property type="project" value="TreeGrafter"/>
</dbReference>